<dbReference type="InterPro" id="IPR014746">
    <property type="entry name" value="Gln_synth/guanido_kin_cat_dom"/>
</dbReference>
<reference evidence="3" key="1">
    <citation type="submission" date="2023-02" db="EMBL/GenBank/DDBJ databases">
        <title>Genome of toxic invasive species Heracleum sosnowskyi carries increased number of genes despite the absence of recent whole-genome duplications.</title>
        <authorList>
            <person name="Schelkunov M."/>
            <person name="Shtratnikova V."/>
            <person name="Makarenko M."/>
            <person name="Klepikova A."/>
            <person name="Omelchenko D."/>
            <person name="Novikova G."/>
            <person name="Obukhova E."/>
            <person name="Bogdanov V."/>
            <person name="Penin A."/>
            <person name="Logacheva M."/>
        </authorList>
    </citation>
    <scope>NUCLEOTIDE SEQUENCE</scope>
    <source>
        <strain evidence="3">Hsosn_3</strain>
        <tissue evidence="3">Leaf</tissue>
    </source>
</reference>
<dbReference type="GO" id="GO:0006542">
    <property type="term" value="P:glutamine biosynthetic process"/>
    <property type="evidence" value="ECO:0007669"/>
    <property type="project" value="TreeGrafter"/>
</dbReference>
<evidence type="ECO:0008006" key="5">
    <source>
        <dbReference type="Google" id="ProtNLM"/>
    </source>
</evidence>
<evidence type="ECO:0000313" key="3">
    <source>
        <dbReference type="EMBL" id="KAK1373957.1"/>
    </source>
</evidence>
<dbReference type="Proteomes" id="UP001237642">
    <property type="component" value="Unassembled WGS sequence"/>
</dbReference>
<keyword evidence="4" id="KW-1185">Reference proteome</keyword>
<reference evidence="3" key="2">
    <citation type="submission" date="2023-05" db="EMBL/GenBank/DDBJ databases">
        <authorList>
            <person name="Schelkunov M.I."/>
        </authorList>
    </citation>
    <scope>NUCLEOTIDE SEQUENCE</scope>
    <source>
        <strain evidence="3">Hsosn_3</strain>
        <tissue evidence="3">Leaf</tissue>
    </source>
</reference>
<dbReference type="GO" id="GO:0004356">
    <property type="term" value="F:glutamine synthetase activity"/>
    <property type="evidence" value="ECO:0007669"/>
    <property type="project" value="TreeGrafter"/>
</dbReference>
<name>A0AAD8HV00_9APIA</name>
<dbReference type="PANTHER" id="PTHR20852">
    <property type="entry name" value="GLUTAMINE SYNTHETASE"/>
    <property type="match status" value="1"/>
</dbReference>
<comment type="caution">
    <text evidence="3">The sequence shown here is derived from an EMBL/GenBank/DDBJ whole genome shotgun (WGS) entry which is preliminary data.</text>
</comment>
<comment type="subcellular location">
    <subcellularLocation>
        <location evidence="1">Cytoplasm</location>
    </subcellularLocation>
</comment>
<dbReference type="Gene3D" id="3.30.590.10">
    <property type="entry name" value="Glutamine synthetase/guanido kinase, catalytic domain"/>
    <property type="match status" value="1"/>
</dbReference>
<dbReference type="PANTHER" id="PTHR20852:SF93">
    <property type="entry name" value="GLUTAMINE SYNTHETASE CYTOSOLIC ISOZYME 1-1"/>
    <property type="match status" value="1"/>
</dbReference>
<dbReference type="GO" id="GO:0005737">
    <property type="term" value="C:cytoplasm"/>
    <property type="evidence" value="ECO:0007669"/>
    <property type="project" value="UniProtKB-SubCell"/>
</dbReference>
<dbReference type="AlphaFoldDB" id="A0AAD8HV00"/>
<dbReference type="SUPFAM" id="SSF55931">
    <property type="entry name" value="Glutamine synthetase/guanido kinase"/>
    <property type="match status" value="1"/>
</dbReference>
<organism evidence="3 4">
    <name type="scientific">Heracleum sosnowskyi</name>
    <dbReference type="NCBI Taxonomy" id="360622"/>
    <lineage>
        <taxon>Eukaryota</taxon>
        <taxon>Viridiplantae</taxon>
        <taxon>Streptophyta</taxon>
        <taxon>Embryophyta</taxon>
        <taxon>Tracheophyta</taxon>
        <taxon>Spermatophyta</taxon>
        <taxon>Magnoliopsida</taxon>
        <taxon>eudicotyledons</taxon>
        <taxon>Gunneridae</taxon>
        <taxon>Pentapetalae</taxon>
        <taxon>asterids</taxon>
        <taxon>campanulids</taxon>
        <taxon>Apiales</taxon>
        <taxon>Apiaceae</taxon>
        <taxon>Apioideae</taxon>
        <taxon>apioid superclade</taxon>
        <taxon>Tordylieae</taxon>
        <taxon>Tordyliinae</taxon>
        <taxon>Heracleum</taxon>
    </lineage>
</organism>
<proteinExistence type="predicted"/>
<dbReference type="EMBL" id="JAUIZM010000007">
    <property type="protein sequence ID" value="KAK1373957.1"/>
    <property type="molecule type" value="Genomic_DNA"/>
</dbReference>
<dbReference type="InterPro" id="IPR050292">
    <property type="entry name" value="Glutamine_Synthetase"/>
</dbReference>
<evidence type="ECO:0000256" key="1">
    <source>
        <dbReference type="ARBA" id="ARBA00004496"/>
    </source>
</evidence>
<evidence type="ECO:0000313" key="4">
    <source>
        <dbReference type="Proteomes" id="UP001237642"/>
    </source>
</evidence>
<dbReference type="PROSITE" id="PS00181">
    <property type="entry name" value="GLNA_ATP"/>
    <property type="match status" value="1"/>
</dbReference>
<evidence type="ECO:0000256" key="2">
    <source>
        <dbReference type="ARBA" id="ARBA00022490"/>
    </source>
</evidence>
<dbReference type="InterPro" id="IPR027303">
    <property type="entry name" value="Gln_synth_gly_rich_site"/>
</dbReference>
<accession>A0AAD8HV00</accession>
<protein>
    <recommendedName>
        <fullName evidence="5">Glutamine synthetase</fullName>
    </recommendedName>
</protein>
<keyword evidence="2" id="KW-0963">Cytoplasm</keyword>
<gene>
    <name evidence="3" type="ORF">POM88_030150</name>
</gene>
<sequence length="250" mass="28411">MCPTKLQTPILLLHHSSPVAGFFSATRVEFISQQIIAIKFGCFFQLGTDGVLSDSRSSLPQMQYKRYCPDHVQTETKKHEFVRSIPWPASNCLLWTSADKNLAKFRKCYATCSSLIVVGPAVGILAGDEVWVARYILERITEVAGVVVSFDLKPIPGDWNGAGAHANYSTQSMRNEGGLEAMNVDSLENMKQLIYTIFHGELQTEERLFEWVERQRKTGKGISRIEDFVILMLKEEDSQWSTRRKRFKQV</sequence>